<dbReference type="GO" id="GO:0016740">
    <property type="term" value="F:transferase activity"/>
    <property type="evidence" value="ECO:0007669"/>
    <property type="project" value="UniProtKB-KW"/>
</dbReference>
<organism evidence="2 3">
    <name type="scientific">Enterococcus italicus (strain DSM 15952 / CCUG 50447 / LMG 22039 / TP 1.5)</name>
    <dbReference type="NCBI Taxonomy" id="888064"/>
    <lineage>
        <taxon>Bacteria</taxon>
        <taxon>Bacillati</taxon>
        <taxon>Bacillota</taxon>
        <taxon>Bacilli</taxon>
        <taxon>Lactobacillales</taxon>
        <taxon>Enterococcaceae</taxon>
        <taxon>Enterococcus</taxon>
    </lineage>
</organism>
<dbReference type="PATRIC" id="fig|888064.11.peg.897"/>
<comment type="caution">
    <text evidence="2">The sequence shown here is derived from an EMBL/GenBank/DDBJ whole genome shotgun (WGS) entry which is preliminary data.</text>
</comment>
<dbReference type="SUPFAM" id="SSF55804">
    <property type="entry name" value="Phoshotransferase/anion transport protein"/>
    <property type="match status" value="1"/>
</dbReference>
<dbReference type="AlphaFoldDB" id="E6LD47"/>
<proteinExistence type="predicted"/>
<accession>E6LD47</accession>
<reference evidence="2 3" key="1">
    <citation type="submission" date="2010-12" db="EMBL/GenBank/DDBJ databases">
        <authorList>
            <person name="Muzny D."/>
            <person name="Qin X."/>
            <person name="Deng J."/>
            <person name="Jiang H."/>
            <person name="Liu Y."/>
            <person name="Qu J."/>
            <person name="Song X.-Z."/>
            <person name="Zhang L."/>
            <person name="Thornton R."/>
            <person name="Coyle M."/>
            <person name="Francisco L."/>
            <person name="Jackson L."/>
            <person name="Javaid M."/>
            <person name="Korchina V."/>
            <person name="Kovar C."/>
            <person name="Mata R."/>
            <person name="Mathew T."/>
            <person name="Ngo R."/>
            <person name="Nguyen L."/>
            <person name="Nguyen N."/>
            <person name="Okwuonu G."/>
            <person name="Ongeri F."/>
            <person name="Pham C."/>
            <person name="Simmons D."/>
            <person name="Wilczek-Boney K."/>
            <person name="Hale W."/>
            <person name="Jakkamsetti A."/>
            <person name="Pham P."/>
            <person name="Ruth R."/>
            <person name="San Lucas F."/>
            <person name="Warren J."/>
            <person name="Zhang J."/>
            <person name="Zhao Z."/>
            <person name="Zhou C."/>
            <person name="Zhu D."/>
            <person name="Lee S."/>
            <person name="Bess C."/>
            <person name="Blankenburg K."/>
            <person name="Forbes L."/>
            <person name="Fu Q."/>
            <person name="Gubbala S."/>
            <person name="Hirani K."/>
            <person name="Jayaseelan J.C."/>
            <person name="Lara F."/>
            <person name="Munidasa M."/>
            <person name="Palculict T."/>
            <person name="Patil S."/>
            <person name="Pu L.-L."/>
            <person name="Saada N."/>
            <person name="Tang L."/>
            <person name="Weissenberger G."/>
            <person name="Zhu Y."/>
            <person name="Hemphill L."/>
            <person name="Shang Y."/>
            <person name="Youmans B."/>
            <person name="Ayvaz T."/>
            <person name="Ross M."/>
            <person name="Santibanez J."/>
            <person name="Aqrawi P."/>
            <person name="Gross S."/>
            <person name="Joshi V."/>
            <person name="Fowler G."/>
            <person name="Nazareth L."/>
            <person name="Reid J."/>
            <person name="Worley K."/>
            <person name="Petrosino J."/>
            <person name="Highlander S."/>
            <person name="Gibbs R."/>
        </authorList>
    </citation>
    <scope>NUCLEOTIDE SEQUENCE [LARGE SCALE GENOMIC DNA]</scope>
    <source>
        <strain evidence="3">DSM 15952 / CCUG 50447 / LMG 22039 / TP 1.5</strain>
    </source>
</reference>
<dbReference type="InterPro" id="IPR051541">
    <property type="entry name" value="PTS_SugarTrans_NitroReg"/>
</dbReference>
<keyword evidence="2" id="KW-0808">Transferase</keyword>
<dbReference type="Proteomes" id="UP000010296">
    <property type="component" value="Unassembled WGS sequence"/>
</dbReference>
<protein>
    <submittedName>
        <fullName evidence="2">Phosphoenolpyruvate-dependent sugar phosphotransferase system, EIIA 2</fullName>
    </submittedName>
</protein>
<keyword evidence="3" id="KW-1185">Reference proteome</keyword>
<dbReference type="PROSITE" id="PS51094">
    <property type="entry name" value="PTS_EIIA_TYPE_2"/>
    <property type="match status" value="1"/>
</dbReference>
<dbReference type="RefSeq" id="WP_007207303.1">
    <property type="nucleotide sequence ID" value="NZ_GL622241.1"/>
</dbReference>
<evidence type="ECO:0000259" key="1">
    <source>
        <dbReference type="PROSITE" id="PS51094"/>
    </source>
</evidence>
<dbReference type="CDD" id="cd00211">
    <property type="entry name" value="PTS_IIA_fru"/>
    <property type="match status" value="1"/>
</dbReference>
<dbReference type="STRING" id="888064.HMPREF9088_0282"/>
<dbReference type="EMBL" id="AEPV01000008">
    <property type="protein sequence ID" value="EFU74876.1"/>
    <property type="molecule type" value="Genomic_DNA"/>
</dbReference>
<dbReference type="PANTHER" id="PTHR47738:SF3">
    <property type="entry name" value="PHOSPHOTRANSFERASE SYSTEM MANNITOL_FRUCTOSE-SPECIFIC IIA DOMAIN CONTAINING PROTEIN"/>
    <property type="match status" value="1"/>
</dbReference>
<dbReference type="eggNOG" id="COG1762">
    <property type="taxonomic scope" value="Bacteria"/>
</dbReference>
<dbReference type="OrthoDB" id="370976at2"/>
<dbReference type="HOGENOM" id="CLU_072531_6_0_9"/>
<feature type="domain" description="PTS EIIA type-2" evidence="1">
    <location>
        <begin position="3"/>
        <end position="150"/>
    </location>
</feature>
<dbReference type="Gene3D" id="3.40.930.10">
    <property type="entry name" value="Mannitol-specific EII, Chain A"/>
    <property type="match status" value="1"/>
</dbReference>
<dbReference type="InterPro" id="IPR016152">
    <property type="entry name" value="PTrfase/Anion_transptr"/>
</dbReference>
<dbReference type="PANTHER" id="PTHR47738">
    <property type="entry name" value="PTS SYSTEM FRUCTOSE-LIKE EIIA COMPONENT-RELATED"/>
    <property type="match status" value="1"/>
</dbReference>
<keyword evidence="2" id="KW-0670">Pyruvate</keyword>
<evidence type="ECO:0000313" key="2">
    <source>
        <dbReference type="EMBL" id="EFU74876.1"/>
    </source>
</evidence>
<dbReference type="Pfam" id="PF00359">
    <property type="entry name" value="PTS_EIIA_2"/>
    <property type="match status" value="1"/>
</dbReference>
<dbReference type="InterPro" id="IPR002178">
    <property type="entry name" value="PTS_EIIA_type-2_dom"/>
</dbReference>
<evidence type="ECO:0000313" key="3">
    <source>
        <dbReference type="Proteomes" id="UP000010296"/>
    </source>
</evidence>
<sequence length="152" mass="17149">MDLQLDEKLVFRNISTQSDLDTLAFLADALLENGYVTNEYKEAIQQREKEYPTGLPSSLPAVAIPHANYEMVKKTTLAIATLERPVLFHNMENNKESIEIQIVIMMAIGEPHGQVEMLQKIVGIIQDEPLREQMVKASSDKELLELLKKAIA</sequence>
<name>E6LD47_ENTI1</name>
<gene>
    <name evidence="2" type="ORF">HMPREF9088_0282</name>
</gene>